<gene>
    <name evidence="1" type="ordered locus">Tbis_2183</name>
</gene>
<dbReference type="Pfam" id="PF23140">
    <property type="entry name" value="Gp80"/>
    <property type="match status" value="1"/>
</dbReference>
<proteinExistence type="predicted"/>
<protein>
    <submittedName>
        <fullName evidence="1">Uncharacterized protein</fullName>
    </submittedName>
</protein>
<dbReference type="STRING" id="469371.Tbis_2183"/>
<dbReference type="AlphaFoldDB" id="D6Y319"/>
<dbReference type="RefSeq" id="WP_013132427.1">
    <property type="nucleotide sequence ID" value="NC_014165.1"/>
</dbReference>
<keyword evidence="2" id="KW-1185">Reference proteome</keyword>
<accession>D6Y319</accession>
<dbReference type="EMBL" id="CP001874">
    <property type="protein sequence ID" value="ADG88894.1"/>
    <property type="molecule type" value="Genomic_DNA"/>
</dbReference>
<dbReference type="KEGG" id="tbi:Tbis_2183"/>
<evidence type="ECO:0000313" key="2">
    <source>
        <dbReference type="Proteomes" id="UP000006640"/>
    </source>
</evidence>
<dbReference type="InterPro" id="IPR056908">
    <property type="entry name" value="Gp80-like"/>
</dbReference>
<sequence>MAMNTTYLNLIAETGRSTLTHIGLVNGSGVEISGGSYARKAVTWTAASNGVIRPNADLVFDVPSGATVAGWRAYSGSAGGATNYGGADLTSQNFASSGTYTLLAASTSISHS</sequence>
<reference evidence="1 2" key="1">
    <citation type="submission" date="2010-01" db="EMBL/GenBank/DDBJ databases">
        <title>The complete genome of Thermobispora bispora DSM 43833.</title>
        <authorList>
            <consortium name="US DOE Joint Genome Institute (JGI-PGF)"/>
            <person name="Lucas S."/>
            <person name="Copeland A."/>
            <person name="Lapidus A."/>
            <person name="Glavina del Rio T."/>
            <person name="Dalin E."/>
            <person name="Tice H."/>
            <person name="Bruce D."/>
            <person name="Goodwin L."/>
            <person name="Pitluck S."/>
            <person name="Kyrpides N."/>
            <person name="Mavromatis K."/>
            <person name="Ivanova N."/>
            <person name="Mikhailova N."/>
            <person name="Chertkov O."/>
            <person name="Brettin T."/>
            <person name="Detter J.C."/>
            <person name="Han C."/>
            <person name="Larimer F."/>
            <person name="Land M."/>
            <person name="Hauser L."/>
            <person name="Markowitz V."/>
            <person name="Cheng J.-F."/>
            <person name="Hugenholtz P."/>
            <person name="Woyke T."/>
            <person name="Wu D."/>
            <person name="Jando M."/>
            <person name="Schneider S."/>
            <person name="Klenk H.-P."/>
            <person name="Eisen J.A."/>
        </authorList>
    </citation>
    <scope>NUCLEOTIDE SEQUENCE [LARGE SCALE GENOMIC DNA]</scope>
    <source>
        <strain evidence="2">ATCC 19993 / DSM 43833 / CBS 139.67 / JCM 10125 / KCTC 9307 / NBRC 14880 / R51</strain>
    </source>
</reference>
<evidence type="ECO:0000313" key="1">
    <source>
        <dbReference type="EMBL" id="ADG88894.1"/>
    </source>
</evidence>
<name>D6Y319_THEBD</name>
<dbReference type="Proteomes" id="UP000006640">
    <property type="component" value="Chromosome"/>
</dbReference>
<dbReference type="OrthoDB" id="3433976at2"/>
<dbReference type="HOGENOM" id="CLU_2144674_0_0_11"/>
<organism evidence="1 2">
    <name type="scientific">Thermobispora bispora (strain ATCC 19993 / DSM 43833 / CBS 139.67 / JCM 10125 / KCTC 9307 / NBRC 14880 / R51)</name>
    <dbReference type="NCBI Taxonomy" id="469371"/>
    <lineage>
        <taxon>Bacteria</taxon>
        <taxon>Bacillati</taxon>
        <taxon>Actinomycetota</taxon>
        <taxon>Actinomycetes</taxon>
        <taxon>Streptosporangiales</taxon>
        <taxon>Streptosporangiaceae</taxon>
        <taxon>Thermobispora</taxon>
    </lineage>
</organism>